<dbReference type="InterPro" id="IPR011032">
    <property type="entry name" value="GroES-like_sf"/>
</dbReference>
<proteinExistence type="inferred from homology"/>
<keyword evidence="7" id="KW-1185">Reference proteome</keyword>
<evidence type="ECO:0000256" key="2">
    <source>
        <dbReference type="ARBA" id="ARBA00022741"/>
    </source>
</evidence>
<dbReference type="GeneID" id="37216023"/>
<dbReference type="CDD" id="cd08249">
    <property type="entry name" value="enoyl_reductase_like"/>
    <property type="match status" value="1"/>
</dbReference>
<dbReference type="InterPro" id="IPR013154">
    <property type="entry name" value="ADH-like_N"/>
</dbReference>
<organism evidence="6 7">
    <name type="scientific">Aspergillus vadensis (strain CBS 113365 / IMI 142717 / IBT 24658)</name>
    <dbReference type="NCBI Taxonomy" id="1448311"/>
    <lineage>
        <taxon>Eukaryota</taxon>
        <taxon>Fungi</taxon>
        <taxon>Dikarya</taxon>
        <taxon>Ascomycota</taxon>
        <taxon>Pezizomycotina</taxon>
        <taxon>Eurotiomycetes</taxon>
        <taxon>Eurotiomycetidae</taxon>
        <taxon>Eurotiales</taxon>
        <taxon>Aspergillaceae</taxon>
        <taxon>Aspergillus</taxon>
        <taxon>Aspergillus subgen. Circumdati</taxon>
    </lineage>
</organism>
<evidence type="ECO:0000256" key="3">
    <source>
        <dbReference type="ARBA" id="ARBA00022857"/>
    </source>
</evidence>
<dbReference type="SUPFAM" id="SSF50129">
    <property type="entry name" value="GroES-like"/>
    <property type="match status" value="1"/>
</dbReference>
<keyword evidence="3" id="KW-0521">NADP</keyword>
<protein>
    <submittedName>
        <fullName evidence="6">Alcohol dehydrogenase</fullName>
    </submittedName>
</protein>
<dbReference type="OrthoDB" id="10257049at2759"/>
<dbReference type="EMBL" id="KZ821630">
    <property type="protein sequence ID" value="PYH67305.1"/>
    <property type="molecule type" value="Genomic_DNA"/>
</dbReference>
<dbReference type="PANTHER" id="PTHR45348">
    <property type="entry name" value="HYPOTHETICAL OXIDOREDUCTASE (EUROFUNG)"/>
    <property type="match status" value="1"/>
</dbReference>
<evidence type="ECO:0000256" key="1">
    <source>
        <dbReference type="ARBA" id="ARBA00008072"/>
    </source>
</evidence>
<accession>A0A319B4I4</accession>
<evidence type="ECO:0000256" key="4">
    <source>
        <dbReference type="ARBA" id="ARBA00023002"/>
    </source>
</evidence>
<dbReference type="Proteomes" id="UP000248405">
    <property type="component" value="Unassembled WGS sequence"/>
</dbReference>
<dbReference type="SMART" id="SM00829">
    <property type="entry name" value="PKS_ER"/>
    <property type="match status" value="1"/>
</dbReference>
<dbReference type="PANTHER" id="PTHR45348:SF2">
    <property type="entry name" value="ZINC-TYPE ALCOHOL DEHYDROGENASE-LIKE PROTEIN C2E1P3.01"/>
    <property type="match status" value="1"/>
</dbReference>
<dbReference type="InterPro" id="IPR047122">
    <property type="entry name" value="Trans-enoyl_RdTase-like"/>
</dbReference>
<comment type="similarity">
    <text evidence="1">Belongs to the zinc-containing alcohol dehydrogenase family.</text>
</comment>
<dbReference type="Gene3D" id="3.90.180.10">
    <property type="entry name" value="Medium-chain alcohol dehydrogenases, catalytic domain"/>
    <property type="match status" value="1"/>
</dbReference>
<keyword evidence="4" id="KW-0560">Oxidoreductase</keyword>
<dbReference type="Gene3D" id="3.40.50.720">
    <property type="entry name" value="NAD(P)-binding Rossmann-like Domain"/>
    <property type="match status" value="1"/>
</dbReference>
<dbReference type="AlphaFoldDB" id="A0A319B4I4"/>
<dbReference type="Pfam" id="PF08240">
    <property type="entry name" value="ADH_N"/>
    <property type="match status" value="1"/>
</dbReference>
<evidence type="ECO:0000259" key="5">
    <source>
        <dbReference type="SMART" id="SM00829"/>
    </source>
</evidence>
<gene>
    <name evidence="6" type="ORF">BO88DRAFT_465770</name>
</gene>
<dbReference type="GO" id="GO:0016651">
    <property type="term" value="F:oxidoreductase activity, acting on NAD(P)H"/>
    <property type="evidence" value="ECO:0007669"/>
    <property type="project" value="InterPro"/>
</dbReference>
<name>A0A319B4I4_ASPVC</name>
<dbReference type="InterPro" id="IPR020843">
    <property type="entry name" value="ER"/>
</dbReference>
<keyword evidence="2" id="KW-0547">Nucleotide-binding</keyword>
<dbReference type="GO" id="GO:0000166">
    <property type="term" value="F:nucleotide binding"/>
    <property type="evidence" value="ECO:0007669"/>
    <property type="project" value="UniProtKB-KW"/>
</dbReference>
<sequence length="373" mass="40084">MPTHLAALLPSKSSPLILTTRQTPTPGPNDLLIAVKSIALNPADAIIRNTGLFIPSYPTVIGFDLSGLVLEVGANVPKHFHPGITRVAAYSASVWKGCDPDYGAFQEKCIVPWQHVVPLPDEGVMISWNEAAMLPVAVQVALNAWEMMGLQLVCDTQTNDGIKGQMGKKREILLVWGASSSVGSMGVQVARVLRDQPDSSFAAVYATAGAANHEYVRSLGADRVFDHRDPRVVDEIVKSAREDGCVIRYCFLAVGDVRMCQAVLGSFVGDVDGNGDGDVKAKIASAPVVPSDVDVVDGVEVIFVVPAVDDEEKRLDQFRYWLGTWARENLNKGSIRPSPELRVVGRGLQAVNDGLDELSQGVSCTKLVVEVAE</sequence>
<dbReference type="RefSeq" id="XP_025561099.1">
    <property type="nucleotide sequence ID" value="XM_025711431.1"/>
</dbReference>
<evidence type="ECO:0000313" key="7">
    <source>
        <dbReference type="Proteomes" id="UP000248405"/>
    </source>
</evidence>
<feature type="domain" description="Enoyl reductase (ER)" evidence="5">
    <location>
        <begin position="12"/>
        <end position="369"/>
    </location>
</feature>
<evidence type="ECO:0000313" key="6">
    <source>
        <dbReference type="EMBL" id="PYH67305.1"/>
    </source>
</evidence>
<dbReference type="InterPro" id="IPR036291">
    <property type="entry name" value="NAD(P)-bd_dom_sf"/>
</dbReference>
<reference evidence="6" key="1">
    <citation type="submission" date="2016-12" db="EMBL/GenBank/DDBJ databases">
        <title>The genomes of Aspergillus section Nigri reveals drivers in fungal speciation.</title>
        <authorList>
            <consortium name="DOE Joint Genome Institute"/>
            <person name="Vesth T.C."/>
            <person name="Nybo J."/>
            <person name="Theobald S."/>
            <person name="Brandl J."/>
            <person name="Frisvad J.C."/>
            <person name="Nielsen K.F."/>
            <person name="Lyhne E.K."/>
            <person name="Kogle M.E."/>
            <person name="Kuo A."/>
            <person name="Riley R."/>
            <person name="Clum A."/>
            <person name="Nolan M."/>
            <person name="Lipzen A."/>
            <person name="Salamov A."/>
            <person name="Henrissat B."/>
            <person name="Wiebenga A."/>
            <person name="De Vries R.P."/>
            <person name="Grigoriev I.V."/>
            <person name="Mortensen U.H."/>
            <person name="Andersen M.R."/>
            <person name="Baker S.E."/>
        </authorList>
    </citation>
    <scope>NUCLEOTIDE SEQUENCE [LARGE SCALE GENOMIC DNA]</scope>
    <source>
        <strain evidence="6">CBS 113365</strain>
    </source>
</reference>
<dbReference type="SUPFAM" id="SSF51735">
    <property type="entry name" value="NAD(P)-binding Rossmann-fold domains"/>
    <property type="match status" value="1"/>
</dbReference>